<name>A0AA85A102_9TREM</name>
<dbReference type="Proteomes" id="UP000050790">
    <property type="component" value="Unassembled WGS sequence"/>
</dbReference>
<evidence type="ECO:0000313" key="2">
    <source>
        <dbReference type="WBParaSite" id="SMRG1_59130.1"/>
    </source>
</evidence>
<organism evidence="1 2">
    <name type="scientific">Schistosoma margrebowiei</name>
    <dbReference type="NCBI Taxonomy" id="48269"/>
    <lineage>
        <taxon>Eukaryota</taxon>
        <taxon>Metazoa</taxon>
        <taxon>Spiralia</taxon>
        <taxon>Lophotrochozoa</taxon>
        <taxon>Platyhelminthes</taxon>
        <taxon>Trematoda</taxon>
        <taxon>Digenea</taxon>
        <taxon>Strigeidida</taxon>
        <taxon>Schistosomatoidea</taxon>
        <taxon>Schistosomatidae</taxon>
        <taxon>Schistosoma</taxon>
    </lineage>
</organism>
<protein>
    <submittedName>
        <fullName evidence="2">Uncharacterized protein</fullName>
    </submittedName>
</protein>
<accession>A0AA85A102</accession>
<proteinExistence type="predicted"/>
<reference evidence="2" key="1">
    <citation type="submission" date="2023-11" db="UniProtKB">
        <authorList>
            <consortium name="WormBaseParasite"/>
        </authorList>
    </citation>
    <scope>IDENTIFICATION</scope>
</reference>
<sequence length="175" mass="20802">MIYIKKKHTVYNIRLYNFVTGKLPELDKKAQIAEDDAQNVINELTVQLENHGVVFDKLIECQRIYYESEKGITLFTEIIDYMKGNLDYTSSKLKENHTELIDCFQGQIKQYEKERDSRVDFACYNNIPLELYQSTIFLNTKLGDLYHCKAEFSKHLFFSKFSWDIARKIKQQMKN</sequence>
<evidence type="ECO:0000313" key="1">
    <source>
        <dbReference type="Proteomes" id="UP000050790"/>
    </source>
</evidence>
<dbReference type="WBParaSite" id="SMRG1_59130.1">
    <property type="protein sequence ID" value="SMRG1_59130.1"/>
    <property type="gene ID" value="SMRG1_59130"/>
</dbReference>
<dbReference type="AlphaFoldDB" id="A0AA85A102"/>